<dbReference type="GeneTree" id="ENSGT00940000155138"/>
<keyword evidence="5" id="KW-1015">Disulfide bond</keyword>
<name>A0A6I8NIU4_ORNAN</name>
<dbReference type="Bgee" id="ENSOANG00000047321">
    <property type="expression patterns" value="Expressed in liver and 1 other cell type or tissue"/>
</dbReference>
<evidence type="ECO:0000313" key="12">
    <source>
        <dbReference type="Proteomes" id="UP000002279"/>
    </source>
</evidence>
<dbReference type="GO" id="GO:0006508">
    <property type="term" value="P:proteolysis"/>
    <property type="evidence" value="ECO:0007669"/>
    <property type="project" value="UniProtKB-KW"/>
</dbReference>
<keyword evidence="12" id="KW-1185">Reference proteome</keyword>
<dbReference type="InterPro" id="IPR001314">
    <property type="entry name" value="Peptidase_S1A"/>
</dbReference>
<dbReference type="Gene3D" id="2.40.10.10">
    <property type="entry name" value="Trypsin-like serine proteases"/>
    <property type="match status" value="1"/>
</dbReference>
<evidence type="ECO:0000256" key="4">
    <source>
        <dbReference type="ARBA" id="ARBA00022825"/>
    </source>
</evidence>
<evidence type="ECO:0000256" key="6">
    <source>
        <dbReference type="ARBA" id="ARBA00023180"/>
    </source>
</evidence>
<dbReference type="InParanoid" id="A0A6I8NIU4"/>
<dbReference type="PROSITE" id="PS00135">
    <property type="entry name" value="TRYPSIN_SER"/>
    <property type="match status" value="1"/>
</dbReference>
<reference evidence="11" key="3">
    <citation type="submission" date="2025-09" db="UniProtKB">
        <authorList>
            <consortium name="Ensembl"/>
        </authorList>
    </citation>
    <scope>IDENTIFICATION</scope>
    <source>
        <strain evidence="11">Glennie</strain>
    </source>
</reference>
<dbReference type="PANTHER" id="PTHR24253">
    <property type="entry name" value="TRANSMEMBRANE PROTEASE SERINE"/>
    <property type="match status" value="1"/>
</dbReference>
<dbReference type="GO" id="GO:0004252">
    <property type="term" value="F:serine-type endopeptidase activity"/>
    <property type="evidence" value="ECO:0007669"/>
    <property type="project" value="InterPro"/>
</dbReference>
<dbReference type="InterPro" id="IPR018114">
    <property type="entry name" value="TRYPSIN_HIS"/>
</dbReference>
<feature type="region of interest" description="Disordered" evidence="8">
    <location>
        <begin position="21"/>
        <end position="42"/>
    </location>
</feature>
<keyword evidence="9" id="KW-1133">Transmembrane helix</keyword>
<dbReference type="OMA" id="TSEGHIC"/>
<keyword evidence="9" id="KW-0472">Membrane</keyword>
<keyword evidence="9" id="KW-0812">Transmembrane</keyword>
<dbReference type="InterPro" id="IPR009003">
    <property type="entry name" value="Peptidase_S1_PA"/>
</dbReference>
<dbReference type="PRINTS" id="PR00722">
    <property type="entry name" value="CHYMOTRYPSIN"/>
</dbReference>
<feature type="transmembrane region" description="Helical" evidence="9">
    <location>
        <begin position="338"/>
        <end position="358"/>
    </location>
</feature>
<evidence type="ECO:0000256" key="2">
    <source>
        <dbReference type="ARBA" id="ARBA00022729"/>
    </source>
</evidence>
<evidence type="ECO:0000256" key="8">
    <source>
        <dbReference type="SAM" id="MobiDB-lite"/>
    </source>
</evidence>
<keyword evidence="4 7" id="KW-0720">Serine protease</keyword>
<dbReference type="SUPFAM" id="SSF50494">
    <property type="entry name" value="Trypsin-like serine proteases"/>
    <property type="match status" value="1"/>
</dbReference>
<dbReference type="Proteomes" id="UP000002279">
    <property type="component" value="Chromosome 11"/>
</dbReference>
<dbReference type="Pfam" id="PF00089">
    <property type="entry name" value="Trypsin"/>
    <property type="match status" value="1"/>
</dbReference>
<reference evidence="11 12" key="1">
    <citation type="journal article" date="2008" name="Nature">
        <title>Genome analysis of the platypus reveals unique signatures of evolution.</title>
        <authorList>
            <person name="Warren W.C."/>
            <person name="Hillier L.W."/>
            <person name="Marshall Graves J.A."/>
            <person name="Birney E."/>
            <person name="Ponting C.P."/>
            <person name="Grutzner F."/>
            <person name="Belov K."/>
            <person name="Miller W."/>
            <person name="Clarke L."/>
            <person name="Chinwalla A.T."/>
            <person name="Yang S.P."/>
            <person name="Heger A."/>
            <person name="Locke D.P."/>
            <person name="Miethke P."/>
            <person name="Waters P.D."/>
            <person name="Veyrunes F."/>
            <person name="Fulton L."/>
            <person name="Fulton B."/>
            <person name="Graves T."/>
            <person name="Wallis J."/>
            <person name="Puente X.S."/>
            <person name="Lopez-Otin C."/>
            <person name="Ordonez G.R."/>
            <person name="Eichler E.E."/>
            <person name="Chen L."/>
            <person name="Cheng Z."/>
            <person name="Deakin J.E."/>
            <person name="Alsop A."/>
            <person name="Thompson K."/>
            <person name="Kirby P."/>
            <person name="Papenfuss A.T."/>
            <person name="Wakefield M.J."/>
            <person name="Olender T."/>
            <person name="Lancet D."/>
            <person name="Huttley G.A."/>
            <person name="Smit A.F."/>
            <person name="Pask A."/>
            <person name="Temple-Smith P."/>
            <person name="Batzer M.A."/>
            <person name="Walker J.A."/>
            <person name="Konkel M.K."/>
            <person name="Harris R.S."/>
            <person name="Whittington C.M."/>
            <person name="Wong E.S."/>
            <person name="Gemmell N.J."/>
            <person name="Buschiazzo E."/>
            <person name="Vargas Jentzsch I.M."/>
            <person name="Merkel A."/>
            <person name="Schmitz J."/>
            <person name="Zemann A."/>
            <person name="Churakov G."/>
            <person name="Kriegs J.O."/>
            <person name="Brosius J."/>
            <person name="Murchison E.P."/>
            <person name="Sachidanandam R."/>
            <person name="Smith C."/>
            <person name="Hannon G.J."/>
            <person name="Tsend-Ayush E."/>
            <person name="McMillan D."/>
            <person name="Attenborough R."/>
            <person name="Rens W."/>
            <person name="Ferguson-Smith M."/>
            <person name="Lefevre C.M."/>
            <person name="Sharp J.A."/>
            <person name="Nicholas K.R."/>
            <person name="Ray D.A."/>
            <person name="Kube M."/>
            <person name="Reinhardt R."/>
            <person name="Pringle T.H."/>
            <person name="Taylor J."/>
            <person name="Jones R.C."/>
            <person name="Nixon B."/>
            <person name="Dacheux J.L."/>
            <person name="Niwa H."/>
            <person name="Sekita Y."/>
            <person name="Huang X."/>
            <person name="Stark A."/>
            <person name="Kheradpour P."/>
            <person name="Kellis M."/>
            <person name="Flicek P."/>
            <person name="Chen Y."/>
            <person name="Webber C."/>
            <person name="Hardison R."/>
            <person name="Nelson J."/>
            <person name="Hallsworth-Pepin K."/>
            <person name="Delehaunty K."/>
            <person name="Markovic C."/>
            <person name="Minx P."/>
            <person name="Feng Y."/>
            <person name="Kremitzki C."/>
            <person name="Mitreva M."/>
            <person name="Glasscock J."/>
            <person name="Wylie T."/>
            <person name="Wohldmann P."/>
            <person name="Thiru P."/>
            <person name="Nhan M.N."/>
            <person name="Pohl C.S."/>
            <person name="Smith S.M."/>
            <person name="Hou S."/>
            <person name="Nefedov M."/>
            <person name="de Jong P.J."/>
            <person name="Renfree M.B."/>
            <person name="Mardis E.R."/>
            <person name="Wilson R.K."/>
        </authorList>
    </citation>
    <scope>NUCLEOTIDE SEQUENCE [LARGE SCALE GENOMIC DNA]</scope>
    <source>
        <strain evidence="11 12">Glennie</strain>
    </source>
</reference>
<sequence length="361" mass="39225">MGICCHLVSLGKFWKSQGKDALERPRVQGSKPKRSGERGGVGGRKAQLALGVVTVERRVGRRATAGTKRHPLDSLIAPPRFCPECGRPQPVRIVGGQEAEEGQWPWQVSLHFWTGKWTHICGGSLINHEWVLTAAHCIHLGERHLSIFTQALVKQIIIHPQYEETKVDSSADIALLQLTTPVPYSHTILPICLLNQDVQLPSGARCWVTGWGATVSGGEGPISDILQEVEVPLIDRETCDAFYHLGTDIPISQKRIQEDMICAGFPHGQKDSCQGDSGGPLVCNSNGIWMQAGVVSWGEGCAKPNRPGVYANAPYYAKWIASKVPGLAFGNFTISGTSSLLCPSWITLLALLLILGLFSTL</sequence>
<dbReference type="CDD" id="cd00190">
    <property type="entry name" value="Tryp_SPc"/>
    <property type="match status" value="1"/>
</dbReference>
<evidence type="ECO:0000259" key="10">
    <source>
        <dbReference type="PROSITE" id="PS50240"/>
    </source>
</evidence>
<dbReference type="InterPro" id="IPR033116">
    <property type="entry name" value="TRYPSIN_SER"/>
</dbReference>
<reference evidence="11" key="2">
    <citation type="submission" date="2025-08" db="UniProtKB">
        <authorList>
            <consortium name="Ensembl"/>
        </authorList>
    </citation>
    <scope>IDENTIFICATION</scope>
    <source>
        <strain evidence="11">Glennie</strain>
    </source>
</reference>
<protein>
    <recommendedName>
        <fullName evidence="10">Peptidase S1 domain-containing protein</fullName>
    </recommendedName>
</protein>
<dbReference type="GO" id="GO:0008236">
    <property type="term" value="F:serine-type peptidase activity"/>
    <property type="evidence" value="ECO:0000318"/>
    <property type="project" value="GO_Central"/>
</dbReference>
<evidence type="ECO:0000256" key="7">
    <source>
        <dbReference type="RuleBase" id="RU363034"/>
    </source>
</evidence>
<dbReference type="Ensembl" id="ENSOANT00000071436.1">
    <property type="protein sequence ID" value="ENSOANP00000041144.1"/>
    <property type="gene ID" value="ENSOANG00000047321.1"/>
</dbReference>
<evidence type="ECO:0000256" key="9">
    <source>
        <dbReference type="SAM" id="Phobius"/>
    </source>
</evidence>
<dbReference type="InterPro" id="IPR001254">
    <property type="entry name" value="Trypsin_dom"/>
</dbReference>
<evidence type="ECO:0000256" key="1">
    <source>
        <dbReference type="ARBA" id="ARBA00022670"/>
    </source>
</evidence>
<keyword evidence="2" id="KW-0732">Signal</keyword>
<proteinExistence type="predicted"/>
<dbReference type="AlphaFoldDB" id="A0A6I8NIU4"/>
<accession>A0A6I8NIU4</accession>
<dbReference type="SMART" id="SM00020">
    <property type="entry name" value="Tryp_SPc"/>
    <property type="match status" value="1"/>
</dbReference>
<keyword evidence="3 7" id="KW-0378">Hydrolase</keyword>
<dbReference type="InterPro" id="IPR043504">
    <property type="entry name" value="Peptidase_S1_PA_chymotrypsin"/>
</dbReference>
<evidence type="ECO:0000256" key="5">
    <source>
        <dbReference type="ARBA" id="ARBA00023157"/>
    </source>
</evidence>
<dbReference type="PANTHER" id="PTHR24253:SF144">
    <property type="entry name" value="CHYMOTRYPSIN-LIKE PROTEASE CTRL-1-RELATED"/>
    <property type="match status" value="1"/>
</dbReference>
<dbReference type="PROSITE" id="PS00134">
    <property type="entry name" value="TRYPSIN_HIS"/>
    <property type="match status" value="1"/>
</dbReference>
<evidence type="ECO:0000313" key="11">
    <source>
        <dbReference type="Ensembl" id="ENSOANP00000041144.1"/>
    </source>
</evidence>
<organism evidence="11 12">
    <name type="scientific">Ornithorhynchus anatinus</name>
    <name type="common">Duckbill platypus</name>
    <dbReference type="NCBI Taxonomy" id="9258"/>
    <lineage>
        <taxon>Eukaryota</taxon>
        <taxon>Metazoa</taxon>
        <taxon>Chordata</taxon>
        <taxon>Craniata</taxon>
        <taxon>Vertebrata</taxon>
        <taxon>Euteleostomi</taxon>
        <taxon>Mammalia</taxon>
        <taxon>Monotremata</taxon>
        <taxon>Ornithorhynchidae</taxon>
        <taxon>Ornithorhynchus</taxon>
    </lineage>
</organism>
<dbReference type="FunFam" id="2.40.10.10:FF:000039">
    <property type="entry name" value="Brain-specific serine protease 4"/>
    <property type="match status" value="1"/>
</dbReference>
<dbReference type="PROSITE" id="PS50240">
    <property type="entry name" value="TRYPSIN_DOM"/>
    <property type="match status" value="1"/>
</dbReference>
<keyword evidence="6" id="KW-0325">Glycoprotein</keyword>
<evidence type="ECO:0000256" key="3">
    <source>
        <dbReference type="ARBA" id="ARBA00022801"/>
    </source>
</evidence>
<keyword evidence="1 7" id="KW-0645">Protease</keyword>
<feature type="domain" description="Peptidase S1" evidence="10">
    <location>
        <begin position="93"/>
        <end position="325"/>
    </location>
</feature>